<keyword evidence="8" id="KW-1185">Reference proteome</keyword>
<proteinExistence type="predicted"/>
<dbReference type="Proteomes" id="UP000198381">
    <property type="component" value="Unassembled WGS sequence"/>
</dbReference>
<reference evidence="7 8" key="1">
    <citation type="submission" date="2016-11" db="EMBL/GenBank/DDBJ databases">
        <title>Whole genomes of Flavobacteriaceae.</title>
        <authorList>
            <person name="Stine C."/>
            <person name="Li C."/>
            <person name="Tadesse D."/>
        </authorList>
    </citation>
    <scope>NUCLEOTIDE SEQUENCE [LARGE SCALE GENOMIC DNA]</scope>
    <source>
        <strain evidence="7 8">CCUG 60112</strain>
    </source>
</reference>
<keyword evidence="4 5" id="KW-0472">Membrane</keyword>
<feature type="domain" description="RDD" evidence="6">
    <location>
        <begin position="163"/>
        <end position="321"/>
    </location>
</feature>
<keyword evidence="3 5" id="KW-1133">Transmembrane helix</keyword>
<feature type="transmembrane region" description="Helical" evidence="5">
    <location>
        <begin position="299"/>
        <end position="319"/>
    </location>
</feature>
<comment type="caution">
    <text evidence="7">The sequence shown here is derived from an EMBL/GenBank/DDBJ whole genome shotgun (WGS) entry which is preliminary data.</text>
</comment>
<evidence type="ECO:0000313" key="8">
    <source>
        <dbReference type="Proteomes" id="UP000198381"/>
    </source>
</evidence>
<feature type="transmembrane region" description="Helical" evidence="5">
    <location>
        <begin position="113"/>
        <end position="134"/>
    </location>
</feature>
<gene>
    <name evidence="7" type="ORF">B0A81_08905</name>
</gene>
<feature type="transmembrane region" description="Helical" evidence="5">
    <location>
        <begin position="84"/>
        <end position="107"/>
    </location>
</feature>
<dbReference type="InterPro" id="IPR010432">
    <property type="entry name" value="RDD"/>
</dbReference>
<name>A0ABX4CUZ4_9FLAO</name>
<feature type="transmembrane region" description="Helical" evidence="5">
    <location>
        <begin position="166"/>
        <end position="186"/>
    </location>
</feature>
<evidence type="ECO:0000313" key="7">
    <source>
        <dbReference type="EMBL" id="OXB08426.1"/>
    </source>
</evidence>
<dbReference type="RefSeq" id="WP_165768049.1">
    <property type="nucleotide sequence ID" value="NZ_MUHD01000016.1"/>
</dbReference>
<protein>
    <recommendedName>
        <fullName evidence="6">RDD domain-containing protein</fullName>
    </recommendedName>
</protein>
<keyword evidence="2 5" id="KW-0812">Transmembrane</keyword>
<feature type="transmembrane region" description="Helical" evidence="5">
    <location>
        <begin position="58"/>
        <end position="77"/>
    </location>
</feature>
<evidence type="ECO:0000256" key="4">
    <source>
        <dbReference type="ARBA" id="ARBA00023136"/>
    </source>
</evidence>
<evidence type="ECO:0000259" key="6">
    <source>
        <dbReference type="Pfam" id="PF06271"/>
    </source>
</evidence>
<dbReference type="EMBL" id="MUHD01000016">
    <property type="protein sequence ID" value="OXB08426.1"/>
    <property type="molecule type" value="Genomic_DNA"/>
</dbReference>
<evidence type="ECO:0000256" key="1">
    <source>
        <dbReference type="ARBA" id="ARBA00004141"/>
    </source>
</evidence>
<organism evidence="7 8">
    <name type="scientific">Flavobacterium plurextorum</name>
    <dbReference type="NCBI Taxonomy" id="1114867"/>
    <lineage>
        <taxon>Bacteria</taxon>
        <taxon>Pseudomonadati</taxon>
        <taxon>Bacteroidota</taxon>
        <taxon>Flavobacteriia</taxon>
        <taxon>Flavobacteriales</taxon>
        <taxon>Flavobacteriaceae</taxon>
        <taxon>Flavobacterium</taxon>
    </lineage>
</organism>
<evidence type="ECO:0000256" key="2">
    <source>
        <dbReference type="ARBA" id="ARBA00022692"/>
    </source>
</evidence>
<comment type="subcellular location">
    <subcellularLocation>
        <location evidence="1">Membrane</location>
        <topology evidence="1">Multi-pass membrane protein</topology>
    </subcellularLocation>
</comment>
<accession>A0ABX4CUZ4</accession>
<evidence type="ECO:0000256" key="3">
    <source>
        <dbReference type="ARBA" id="ARBA00022989"/>
    </source>
</evidence>
<dbReference type="Pfam" id="PF06271">
    <property type="entry name" value="RDD"/>
    <property type="match status" value="1"/>
</dbReference>
<sequence length="324" mass="38606">MGFIRSFFFVFYDFDDVTEFINLSLFSSQAYYYTGLEIYIPRYLIHGNSVGSSTSLDLLNFFFFLTFLSGTLIYYFSKYKETKLLAFNYSLIFLNSILRIITFLLYINIEKLSFYNILFLVIFVLYTFISYYIITKHLNPINENIVNDDNSIIENHLENASNYKRFLNFVIDSFIIASITFAYIAYAEQNIQSATFFSHFKSTFGYNFGVLIFFSVIKFIYYFIFESIFKTTPAKFLTACYVTDEEGNSPVFSMILKRTILRFIPFESLSFLMSKNLHDDYSNTYVINKKRDFKIEKRYLQVLSLSFLTILVIYFYHIFRRNHF</sequence>
<feature type="transmembrane region" description="Helical" evidence="5">
    <location>
        <begin position="206"/>
        <end position="225"/>
    </location>
</feature>
<evidence type="ECO:0000256" key="5">
    <source>
        <dbReference type="SAM" id="Phobius"/>
    </source>
</evidence>